<dbReference type="Gene3D" id="3.40.50.12190">
    <property type="match status" value="1"/>
</dbReference>
<feature type="compositionally biased region" description="Polar residues" evidence="10">
    <location>
        <begin position="41"/>
        <end position="50"/>
    </location>
</feature>
<feature type="compositionally biased region" description="Low complexity" evidence="10">
    <location>
        <begin position="66"/>
        <end position="77"/>
    </location>
</feature>
<dbReference type="PANTHER" id="PTHR18843:SF7">
    <property type="entry name" value="LAMINA-ASSOCIATED POLYPEPTIDE 1B ISOFORM 1-RELATED"/>
    <property type="match status" value="1"/>
</dbReference>
<feature type="compositionally biased region" description="Polar residues" evidence="10">
    <location>
        <begin position="1"/>
        <end position="15"/>
    </location>
</feature>
<evidence type="ECO:0000256" key="9">
    <source>
        <dbReference type="ARBA" id="ARBA00037847"/>
    </source>
</evidence>
<dbReference type="GO" id="GO:0016020">
    <property type="term" value="C:membrane"/>
    <property type="evidence" value="ECO:0007669"/>
    <property type="project" value="TreeGrafter"/>
</dbReference>
<keyword evidence="14" id="KW-1185">Reference proteome</keyword>
<dbReference type="GO" id="GO:0061024">
    <property type="term" value="P:membrane organization"/>
    <property type="evidence" value="ECO:0007669"/>
    <property type="project" value="TreeGrafter"/>
</dbReference>
<comment type="subcellular location">
    <subcellularLocation>
        <location evidence="9">Endomembrane system</location>
        <topology evidence="9">Single-pass membrane protein</topology>
    </subcellularLocation>
    <subcellularLocation>
        <location evidence="1">Nucleus envelope</location>
    </subcellularLocation>
</comment>
<evidence type="ECO:0000256" key="5">
    <source>
        <dbReference type="ARBA" id="ARBA00022989"/>
    </source>
</evidence>
<dbReference type="InterPro" id="IPR038599">
    <property type="entry name" value="LAP1C-like_C_sf"/>
</dbReference>
<dbReference type="OrthoDB" id="6258998at2759"/>
<evidence type="ECO:0000256" key="6">
    <source>
        <dbReference type="ARBA" id="ARBA00023136"/>
    </source>
</evidence>
<evidence type="ECO:0000259" key="12">
    <source>
        <dbReference type="Pfam" id="PF05609"/>
    </source>
</evidence>
<evidence type="ECO:0000313" key="14">
    <source>
        <dbReference type="Proteomes" id="UP000549394"/>
    </source>
</evidence>
<name>A0A7I8VYZ6_9ANNE</name>
<feature type="domain" description="Torsin-1A-interacting protein 1/2 AAA+ activator" evidence="12">
    <location>
        <begin position="122"/>
        <end position="271"/>
    </location>
</feature>
<evidence type="ECO:0000256" key="10">
    <source>
        <dbReference type="SAM" id="MobiDB-lite"/>
    </source>
</evidence>
<evidence type="ECO:0000256" key="3">
    <source>
        <dbReference type="ARBA" id="ARBA00022553"/>
    </source>
</evidence>
<dbReference type="InterPro" id="IPR008662">
    <property type="entry name" value="TOIP1/2"/>
</dbReference>
<dbReference type="EMBL" id="CAJFCJ010000011">
    <property type="protein sequence ID" value="CAD5119741.1"/>
    <property type="molecule type" value="Genomic_DNA"/>
</dbReference>
<feature type="transmembrane region" description="Helical" evidence="11">
    <location>
        <begin position="88"/>
        <end position="109"/>
    </location>
</feature>
<evidence type="ECO:0000313" key="13">
    <source>
        <dbReference type="EMBL" id="CAD5119741.1"/>
    </source>
</evidence>
<evidence type="ECO:0000256" key="7">
    <source>
        <dbReference type="ARBA" id="ARBA00023180"/>
    </source>
</evidence>
<evidence type="ECO:0000256" key="11">
    <source>
        <dbReference type="SAM" id="Phobius"/>
    </source>
</evidence>
<keyword evidence="3" id="KW-0597">Phosphoprotein</keyword>
<protein>
    <submittedName>
        <fullName evidence="13">DgyrCDS8337</fullName>
    </submittedName>
</protein>
<keyword evidence="8" id="KW-0539">Nucleus</keyword>
<dbReference type="PANTHER" id="PTHR18843">
    <property type="entry name" value="TORSIN-1A-INTERACTING PROTEIN"/>
    <property type="match status" value="1"/>
</dbReference>
<proteinExistence type="inferred from homology"/>
<dbReference type="AlphaFoldDB" id="A0A7I8VYZ6"/>
<dbReference type="GO" id="GO:0001671">
    <property type="term" value="F:ATPase activator activity"/>
    <property type="evidence" value="ECO:0007669"/>
    <property type="project" value="InterPro"/>
</dbReference>
<keyword evidence="7" id="KW-0325">Glycoprotein</keyword>
<evidence type="ECO:0000256" key="2">
    <source>
        <dbReference type="ARBA" id="ARBA00007860"/>
    </source>
</evidence>
<gene>
    <name evidence="13" type="ORF">DGYR_LOCUS7933</name>
</gene>
<accession>A0A7I8VYZ6</accession>
<feature type="region of interest" description="Disordered" evidence="10">
    <location>
        <begin position="1"/>
        <end position="78"/>
    </location>
</feature>
<keyword evidence="6 11" id="KW-0472">Membrane</keyword>
<evidence type="ECO:0000256" key="8">
    <source>
        <dbReference type="ARBA" id="ARBA00023242"/>
    </source>
</evidence>
<dbReference type="GO" id="GO:0005635">
    <property type="term" value="C:nuclear envelope"/>
    <property type="evidence" value="ECO:0007669"/>
    <property type="project" value="UniProtKB-SubCell"/>
</dbReference>
<reference evidence="13 14" key="1">
    <citation type="submission" date="2020-08" db="EMBL/GenBank/DDBJ databases">
        <authorList>
            <person name="Hejnol A."/>
        </authorList>
    </citation>
    <scope>NUCLEOTIDE SEQUENCE [LARGE SCALE GENOMIC DNA]</scope>
</reference>
<evidence type="ECO:0000256" key="1">
    <source>
        <dbReference type="ARBA" id="ARBA00004259"/>
    </source>
</evidence>
<dbReference type="Proteomes" id="UP000549394">
    <property type="component" value="Unassembled WGS sequence"/>
</dbReference>
<dbReference type="InterPro" id="IPR046753">
    <property type="entry name" value="TOIP1/2_C"/>
</dbReference>
<keyword evidence="5 11" id="KW-1133">Transmembrane helix</keyword>
<comment type="caution">
    <text evidence="13">The sequence shown here is derived from an EMBL/GenBank/DDBJ whole genome shotgun (WGS) entry which is preliminary data.</text>
</comment>
<keyword evidence="4 11" id="KW-0812">Transmembrane</keyword>
<sequence length="322" mass="35625">MDNSRNSTSSDQSGLYPSLDLTDYEVSPSNEVKIKNRRSHNSSCVSTDGTDINDEKTRKERSRNPSCVSTDSSSSNDSKLHSFKGINFGHVCIVIILLLLLLVSFNFGLLSRKRTLVKQVSLKTEIKNLSLKYKNQADILIIGSSIRSNIENNNPTYPSIVILSSSSKASDTADCLAKEAASIYIKLVNAVAVDEESEECVQEPGEIMLSSTITKMELEKKLHTLSSQYCAVVLRGVHNLNGDTALILHAFMDNDNAHYKKKMYVLTVETDNYEENEKPVTVIENLLHKKWDPVINADNTAAILTRIANNALLVKPGLNVTC</sequence>
<organism evidence="13 14">
    <name type="scientific">Dimorphilus gyrociliatus</name>
    <dbReference type="NCBI Taxonomy" id="2664684"/>
    <lineage>
        <taxon>Eukaryota</taxon>
        <taxon>Metazoa</taxon>
        <taxon>Spiralia</taxon>
        <taxon>Lophotrochozoa</taxon>
        <taxon>Annelida</taxon>
        <taxon>Polychaeta</taxon>
        <taxon>Polychaeta incertae sedis</taxon>
        <taxon>Dinophilidae</taxon>
        <taxon>Dimorphilus</taxon>
    </lineage>
</organism>
<comment type="similarity">
    <text evidence="2">Belongs to the TOR1AIP family.</text>
</comment>
<evidence type="ECO:0000256" key="4">
    <source>
        <dbReference type="ARBA" id="ARBA00022692"/>
    </source>
</evidence>
<dbReference type="Pfam" id="PF05609">
    <property type="entry name" value="LAP1_C"/>
    <property type="match status" value="1"/>
</dbReference>